<comment type="caution">
    <text evidence="1">The sequence shown here is derived from an EMBL/GenBank/DDBJ whole genome shotgun (WGS) entry which is preliminary data.</text>
</comment>
<sequence length="308" mass="33201">MDASALRARLNDAWRAPELHCPLPFHGAGHVCLPSDAADMAELERVAADAVDGAGLPVRAWVVGGRAAGVPDGPPVGGEGGLPIGGKGGLLELRGWMLAERWFGYGVTDTADGPRRVVVLARRSFVRPPGAGWVALLREATGRTEPDRRGFDWAATEAALGTPLPGDYKDIVDAFGPGSFDEYLDLLVPGAVGTDLVSWGRDMARYADLYRPYPVHPAPGGVLIWGTSEQELSFHWLTGPGDPDDWPVLVQYVGGEWQRFDCGTGEFVLRLLTDRSPPFAFPPSSGPFPHWFASWELPESSVQPPEDR</sequence>
<accession>A0A6G3T193</accession>
<evidence type="ECO:0000313" key="1">
    <source>
        <dbReference type="EMBL" id="NEB89037.1"/>
    </source>
</evidence>
<name>A0A6G3T193_STRAQ</name>
<protein>
    <recommendedName>
        <fullName evidence="2">SMI1/KNR4 family protein</fullName>
    </recommendedName>
</protein>
<reference evidence="1" key="1">
    <citation type="submission" date="2020-01" db="EMBL/GenBank/DDBJ databases">
        <title>Insect and environment-associated Actinomycetes.</title>
        <authorList>
            <person name="Currrie C."/>
            <person name="Chevrette M."/>
            <person name="Carlson C."/>
            <person name="Stubbendieck R."/>
            <person name="Wendt-Pienkowski E."/>
        </authorList>
    </citation>
    <scope>NUCLEOTIDE SEQUENCE</scope>
    <source>
        <strain evidence="1">SID505</strain>
    </source>
</reference>
<dbReference type="AlphaFoldDB" id="A0A6G3T193"/>
<gene>
    <name evidence="1" type="ORF">G3I43_33480</name>
</gene>
<proteinExistence type="predicted"/>
<dbReference type="RefSeq" id="WP_164260621.1">
    <property type="nucleotide sequence ID" value="NZ_JAAGMK010000946.1"/>
</dbReference>
<evidence type="ECO:0008006" key="2">
    <source>
        <dbReference type="Google" id="ProtNLM"/>
    </source>
</evidence>
<dbReference type="EMBL" id="JAAGMK010000946">
    <property type="protein sequence ID" value="NEB89037.1"/>
    <property type="molecule type" value="Genomic_DNA"/>
</dbReference>
<organism evidence="1">
    <name type="scientific">Streptomyces anulatus</name>
    <name type="common">Streptomyces chrysomallus</name>
    <dbReference type="NCBI Taxonomy" id="1892"/>
    <lineage>
        <taxon>Bacteria</taxon>
        <taxon>Bacillati</taxon>
        <taxon>Actinomycetota</taxon>
        <taxon>Actinomycetes</taxon>
        <taxon>Kitasatosporales</taxon>
        <taxon>Streptomycetaceae</taxon>
        <taxon>Streptomyces</taxon>
    </lineage>
</organism>